<comment type="caution">
    <text evidence="2">The sequence shown here is derived from an EMBL/GenBank/DDBJ whole genome shotgun (WGS) entry which is preliminary data.</text>
</comment>
<accession>A0A5B0PPN3</accession>
<keyword evidence="1" id="KW-1133">Transmembrane helix</keyword>
<feature type="transmembrane region" description="Helical" evidence="1">
    <location>
        <begin position="27"/>
        <end position="44"/>
    </location>
</feature>
<evidence type="ECO:0000256" key="1">
    <source>
        <dbReference type="SAM" id="Phobius"/>
    </source>
</evidence>
<keyword evidence="1" id="KW-0812">Transmembrane</keyword>
<keyword evidence="1" id="KW-0472">Membrane</keyword>
<protein>
    <submittedName>
        <fullName evidence="2">Uncharacterized protein</fullName>
    </submittedName>
</protein>
<evidence type="ECO:0000313" key="2">
    <source>
        <dbReference type="EMBL" id="KAA1101929.1"/>
    </source>
</evidence>
<keyword evidence="3" id="KW-1185">Reference proteome</keyword>
<evidence type="ECO:0000313" key="3">
    <source>
        <dbReference type="Proteomes" id="UP000324748"/>
    </source>
</evidence>
<reference evidence="2 3" key="1">
    <citation type="submission" date="2019-05" db="EMBL/GenBank/DDBJ databases">
        <title>Emergence of the Ug99 lineage of the wheat stem rust pathogen through somatic hybridization.</title>
        <authorList>
            <person name="Li F."/>
            <person name="Upadhyaya N.M."/>
            <person name="Sperschneider J."/>
            <person name="Matny O."/>
            <person name="Nguyen-Phuc H."/>
            <person name="Mago R."/>
            <person name="Raley C."/>
            <person name="Miller M.E."/>
            <person name="Silverstein K.A.T."/>
            <person name="Henningsen E."/>
            <person name="Hirsch C.D."/>
            <person name="Visser B."/>
            <person name="Pretorius Z.A."/>
            <person name="Steffenson B.J."/>
            <person name="Schwessinger B."/>
            <person name="Dodds P.N."/>
            <person name="Figueroa M."/>
        </authorList>
    </citation>
    <scope>NUCLEOTIDE SEQUENCE [LARGE SCALE GENOMIC DNA]</scope>
    <source>
        <strain evidence="2">21-0</strain>
    </source>
</reference>
<organism evidence="2 3">
    <name type="scientific">Puccinia graminis f. sp. tritici</name>
    <dbReference type="NCBI Taxonomy" id="56615"/>
    <lineage>
        <taxon>Eukaryota</taxon>
        <taxon>Fungi</taxon>
        <taxon>Dikarya</taxon>
        <taxon>Basidiomycota</taxon>
        <taxon>Pucciniomycotina</taxon>
        <taxon>Pucciniomycetes</taxon>
        <taxon>Pucciniales</taxon>
        <taxon>Pucciniaceae</taxon>
        <taxon>Puccinia</taxon>
    </lineage>
</organism>
<gene>
    <name evidence="2" type="ORF">PGT21_033676</name>
</gene>
<dbReference type="EMBL" id="VSWC01000053">
    <property type="protein sequence ID" value="KAA1101929.1"/>
    <property type="molecule type" value="Genomic_DNA"/>
</dbReference>
<sequence length="76" mass="8521">MTKQKHLTLAQSIDPSAIRYSVDNPRLVALILHIAILLLLRLTAHDNDTYLPSSFCIYLLFTTTDPVRLATSIQIA</sequence>
<dbReference type="Proteomes" id="UP000324748">
    <property type="component" value="Unassembled WGS sequence"/>
</dbReference>
<proteinExistence type="predicted"/>
<dbReference type="AlphaFoldDB" id="A0A5B0PPN3"/>
<name>A0A5B0PPN3_PUCGR</name>